<accession>A0A816QHR7</accession>
<dbReference type="Proteomes" id="UP000663887">
    <property type="component" value="Unassembled WGS sequence"/>
</dbReference>
<dbReference type="Proteomes" id="UP000663842">
    <property type="component" value="Unassembled WGS sequence"/>
</dbReference>
<dbReference type="AlphaFoldDB" id="A0A816QHR7"/>
<sequence length="148" mass="17487">LLVVQYIYWPFIQSTDFIIFYFTDHGIYFTDQLNPCHSITNLLRVSTRAESLVEFQNILQSWPIKFRKYMETYILPIIDELGGWSSRPFNLFDEVSGVTTNPIESLNAVFKRWVSWKELSLDALVQMFYLVMGFYVNETRRGFCAHGM</sequence>
<dbReference type="EMBL" id="CAJOBF010019711">
    <property type="protein sequence ID" value="CAF4377604.1"/>
    <property type="molecule type" value="Genomic_DNA"/>
</dbReference>
<organism evidence="1 3">
    <name type="scientific">Rotaria magnacalcarata</name>
    <dbReference type="NCBI Taxonomy" id="392030"/>
    <lineage>
        <taxon>Eukaryota</taxon>
        <taxon>Metazoa</taxon>
        <taxon>Spiralia</taxon>
        <taxon>Gnathifera</taxon>
        <taxon>Rotifera</taxon>
        <taxon>Eurotatoria</taxon>
        <taxon>Bdelloidea</taxon>
        <taxon>Philodinida</taxon>
        <taxon>Philodinidae</taxon>
        <taxon>Rotaria</taxon>
    </lineage>
</organism>
<proteinExistence type="predicted"/>
<evidence type="ECO:0000313" key="3">
    <source>
        <dbReference type="Proteomes" id="UP000663887"/>
    </source>
</evidence>
<feature type="non-terminal residue" evidence="1">
    <location>
        <position position="1"/>
    </location>
</feature>
<reference evidence="1" key="1">
    <citation type="submission" date="2021-02" db="EMBL/GenBank/DDBJ databases">
        <authorList>
            <person name="Nowell W R."/>
        </authorList>
    </citation>
    <scope>NUCLEOTIDE SEQUENCE</scope>
</reference>
<evidence type="ECO:0000313" key="1">
    <source>
        <dbReference type="EMBL" id="CAF2061114.1"/>
    </source>
</evidence>
<gene>
    <name evidence="2" type="ORF">UXM345_LOCUS37271</name>
    <name evidence="1" type="ORF">XDN619_LOCUS10584</name>
</gene>
<name>A0A816QHR7_9BILA</name>
<protein>
    <submittedName>
        <fullName evidence="1">Uncharacterized protein</fullName>
    </submittedName>
</protein>
<comment type="caution">
    <text evidence="1">The sequence shown here is derived from an EMBL/GenBank/DDBJ whole genome shotgun (WGS) entry which is preliminary data.</text>
</comment>
<dbReference type="EMBL" id="CAJNRG010003853">
    <property type="protein sequence ID" value="CAF2061114.1"/>
    <property type="molecule type" value="Genomic_DNA"/>
</dbReference>
<evidence type="ECO:0000313" key="2">
    <source>
        <dbReference type="EMBL" id="CAF4377604.1"/>
    </source>
</evidence>